<dbReference type="Pfam" id="PF12770">
    <property type="entry name" value="CHAT"/>
    <property type="match status" value="1"/>
</dbReference>
<feature type="domain" description="CHAT" evidence="1">
    <location>
        <begin position="665"/>
        <end position="920"/>
    </location>
</feature>
<dbReference type="SMART" id="SM00028">
    <property type="entry name" value="TPR"/>
    <property type="match status" value="6"/>
</dbReference>
<reference evidence="2 3" key="1">
    <citation type="submission" date="2016-05" db="EMBL/GenBank/DDBJ databases">
        <authorList>
            <person name="Lavstsen T."/>
            <person name="Jespersen J.S."/>
        </authorList>
    </citation>
    <scope>NUCLEOTIDE SEQUENCE [LARGE SCALE GENOMIC DNA]</scope>
    <source>
        <strain evidence="2 3">B7-9</strain>
    </source>
</reference>
<evidence type="ECO:0000313" key="3">
    <source>
        <dbReference type="Proteomes" id="UP000220922"/>
    </source>
</evidence>
<name>A0A2H3KGM5_9CHLR</name>
<dbReference type="Pfam" id="PF13374">
    <property type="entry name" value="TPR_10"/>
    <property type="match status" value="1"/>
</dbReference>
<dbReference type="RefSeq" id="WP_097655011.1">
    <property type="nucleotide sequence ID" value="NZ_LYXE01000173.1"/>
</dbReference>
<protein>
    <recommendedName>
        <fullName evidence="1">CHAT domain-containing protein</fullName>
    </recommendedName>
</protein>
<accession>A0A2H3KGM5</accession>
<proteinExistence type="predicted"/>
<dbReference type="InterPro" id="IPR011990">
    <property type="entry name" value="TPR-like_helical_dom_sf"/>
</dbReference>
<comment type="caution">
    <text evidence="2">The sequence shown here is derived from an EMBL/GenBank/DDBJ whole genome shotgun (WGS) entry which is preliminary data.</text>
</comment>
<dbReference type="Pfam" id="PF13424">
    <property type="entry name" value="TPR_12"/>
    <property type="match status" value="1"/>
</dbReference>
<evidence type="ECO:0000259" key="1">
    <source>
        <dbReference type="Pfam" id="PF12770"/>
    </source>
</evidence>
<dbReference type="SUPFAM" id="SSF48452">
    <property type="entry name" value="TPR-like"/>
    <property type="match status" value="2"/>
</dbReference>
<dbReference type="Proteomes" id="UP000220922">
    <property type="component" value="Unassembled WGS sequence"/>
</dbReference>
<dbReference type="PANTHER" id="PTHR10098">
    <property type="entry name" value="RAPSYN-RELATED"/>
    <property type="match status" value="1"/>
</dbReference>
<dbReference type="EMBL" id="LYXE01000173">
    <property type="protein sequence ID" value="PDV96884.1"/>
    <property type="molecule type" value="Genomic_DNA"/>
</dbReference>
<keyword evidence="3" id="KW-1185">Reference proteome</keyword>
<organism evidence="2 3">
    <name type="scientific">Candidatus Chloroploca asiatica</name>
    <dbReference type="NCBI Taxonomy" id="1506545"/>
    <lineage>
        <taxon>Bacteria</taxon>
        <taxon>Bacillati</taxon>
        <taxon>Chloroflexota</taxon>
        <taxon>Chloroflexia</taxon>
        <taxon>Chloroflexales</taxon>
        <taxon>Chloroflexineae</taxon>
        <taxon>Oscillochloridaceae</taxon>
        <taxon>Candidatus Chloroploca</taxon>
    </lineage>
</organism>
<dbReference type="InterPro" id="IPR024983">
    <property type="entry name" value="CHAT_dom"/>
</dbReference>
<dbReference type="Gene3D" id="1.25.40.10">
    <property type="entry name" value="Tetratricopeptide repeat domain"/>
    <property type="match status" value="2"/>
</dbReference>
<dbReference type="AlphaFoldDB" id="A0A2H3KGM5"/>
<gene>
    <name evidence="2" type="ORF">A9Q02_19960</name>
</gene>
<dbReference type="InterPro" id="IPR019734">
    <property type="entry name" value="TPR_rpt"/>
</dbReference>
<dbReference type="OrthoDB" id="138165at2"/>
<sequence length="921" mass="100356">MLREHAAQDSLELAYALQDACYAAWNTDRVRTLNAAAALDTLAAQTADPDIAALAAWAAGIAALAEGRMEQAITALDAAAEQFRQRGHLHLAANTQVGKLMALAMLGRYAEALTCGEDARTVLIAHGDLVAAGRIELNLGHIAFRRDQYPEAEAYYRSAYARLSHVDDPALLARCESGLADVLARRSHLDAARTLYAQALARGEAAGLTVVQAEAECNLGNLALAQGRYGEALAYLERSRRRYAALGLPHESAYADLELAEAYLELNLAPEAAAIFARVIPVFAELGMHSEHAWTLAHAGQSALLLGDHATARAHFDAAEQLFTTEGNTVSAALVALFEAQLHYREQQFAAAALCAAAAEARFRAADNQGRALVAAWSHAEALHAAGDDQAAEGLLREAMELAEARRVPQVALRCATTLGRIAATRGDLAAAEHLLTQAVQMIEQLRTPLPAEEFRTAFLADKLSPFAELARLCLTSDRVAEAFTYVEQARSRALIELLGSPLEHRHAPYDAFEAEQLARLTTLRQELNWCYQRLSRAMESGPADLDTVQTFQVAAQEREQAILEVTRQIQQRGHGAIFAGPRLDLNALQAELGTTTVLVAFYSFDDELFAFVVTDQGISVVRALASEAEVAALVNRLRFQTDALRRVAGRNPNHYAQLLHRAQHYLGQLYDLLLRPLEQVIGARRLVVVPHRTLHYVPFHALYDGTQYVLEQREVVAVPSVAVLQHCLRRPVPNHERALFIGVPDALVPSVRDEILAVAPQWPDQITLLDQDATLSALRRHAPEAAILHLACHGQFRPDSPLFSALRLADGWLTVRDAYELALHCKLVVLSACETGVSAVAPGDELIGLARGFFAAGAPAMVVSLWTVDDATTAALMTSFYDGLRLGLAPAAALRQAQRALLEHHAHPFFWAPFVLMGRW</sequence>
<evidence type="ECO:0000313" key="2">
    <source>
        <dbReference type="EMBL" id="PDV96884.1"/>
    </source>
</evidence>